<gene>
    <name evidence="2" type="ORF">NS331_10240</name>
</gene>
<keyword evidence="3" id="KW-1185">Reference proteome</keyword>
<sequence>MTCIPLLPARFTTRPLSPLLAACALGAAATAAMAQADVRDFPGAALRLLQAEQAAIDRAVADRDRDQFEVSMARTLAFTEAWDFKSHANPALAPYAACTEAIADLHVTGLCRMLPAAEGCQPSPALRLAENIQRCRQLATP</sequence>
<dbReference type="OrthoDB" id="8781289at2"/>
<accession>A0A147GX15</accession>
<dbReference type="Proteomes" id="UP000072741">
    <property type="component" value="Unassembled WGS sequence"/>
</dbReference>
<evidence type="ECO:0000313" key="2">
    <source>
        <dbReference type="EMBL" id="KTT22163.1"/>
    </source>
</evidence>
<dbReference type="AlphaFoldDB" id="A0A147GX15"/>
<organism evidence="2 3">
    <name type="scientific">Pseudacidovorax intermedius</name>
    <dbReference type="NCBI Taxonomy" id="433924"/>
    <lineage>
        <taxon>Bacteria</taxon>
        <taxon>Pseudomonadati</taxon>
        <taxon>Pseudomonadota</taxon>
        <taxon>Betaproteobacteria</taxon>
        <taxon>Burkholderiales</taxon>
        <taxon>Comamonadaceae</taxon>
        <taxon>Pseudacidovorax</taxon>
    </lineage>
</organism>
<dbReference type="EMBL" id="LDSL01000061">
    <property type="protein sequence ID" value="KTT22163.1"/>
    <property type="molecule type" value="Genomic_DNA"/>
</dbReference>
<reference evidence="2 3" key="1">
    <citation type="journal article" date="2016" name="Front. Microbiol.">
        <title>Genomic Resource of Rice Seed Associated Bacteria.</title>
        <authorList>
            <person name="Midha S."/>
            <person name="Bansal K."/>
            <person name="Sharma S."/>
            <person name="Kumar N."/>
            <person name="Patil P.P."/>
            <person name="Chaudhry V."/>
            <person name="Patil P.B."/>
        </authorList>
    </citation>
    <scope>NUCLEOTIDE SEQUENCE [LARGE SCALE GENOMIC DNA]</scope>
    <source>
        <strain evidence="2 3">NS331</strain>
    </source>
</reference>
<dbReference type="RefSeq" id="WP_058641888.1">
    <property type="nucleotide sequence ID" value="NZ_LDSL01000061.1"/>
</dbReference>
<name>A0A147GX15_9BURK</name>
<comment type="caution">
    <text evidence="2">The sequence shown here is derived from an EMBL/GenBank/DDBJ whole genome shotgun (WGS) entry which is preliminary data.</text>
</comment>
<evidence type="ECO:0008006" key="4">
    <source>
        <dbReference type="Google" id="ProtNLM"/>
    </source>
</evidence>
<protein>
    <recommendedName>
        <fullName evidence="4">UrcA family protein</fullName>
    </recommendedName>
</protein>
<evidence type="ECO:0000313" key="3">
    <source>
        <dbReference type="Proteomes" id="UP000072741"/>
    </source>
</evidence>
<proteinExistence type="predicted"/>
<keyword evidence="1" id="KW-0732">Signal</keyword>
<evidence type="ECO:0000256" key="1">
    <source>
        <dbReference type="SAM" id="SignalP"/>
    </source>
</evidence>
<feature type="chain" id="PRO_5007546839" description="UrcA family protein" evidence="1">
    <location>
        <begin position="35"/>
        <end position="141"/>
    </location>
</feature>
<feature type="signal peptide" evidence="1">
    <location>
        <begin position="1"/>
        <end position="34"/>
    </location>
</feature>